<sequence>MAGFASAPYNSISPHKSLQRSLYRNLEMASKLYKISPASLKYLETPELWKIIESDGELAPHANHIVQQRFMDNNIYTVPSAEAFKNLTDHSSDPIDDIIRYDRVKTLKCLVDAGLNLQHYSRSGWMLLGLALATKTDRISRYLIDASFPKDICGRIGALNDCEDGTFLSVAATWDAFVHGASGETAWHAAAECATDLEFPRWIGVQAPETINERTVHDARARYSQMKAIIVGGGIAGLAAAIGLRRADHRVQIFERSSFLREVGAAIHVQPNASRILSDWDFDPKRARFVTGLRTMVVPGTSLTSNVGVDCSHFVETYGAPWYLAHRVDLHTELRRLATTPDGPGFPVETILRSEVVGFDAENGSVTLTDGSVHQADLVVAADGVHTTAIHQVIGHATPAVATGSAAFRFLIPTEDIQGDPETAHLLEDGLMRIYVAEGVRRLIWYSCADNTVENFVGIHLYEHGDGQKEDWNLSADVSDVLAQYHDFHPTLLRIIKKATSIKRWPLLYRDPIPTWSRGRLVLIGDAAHPMLPHQGQGGAQAIEDGGALGEIFARMPDHPTLDEIRDRLALFEKVRVHRASVVTIFSNAGQDQGWKIKERAQQYMPAGAKIPSSPLEFMEHNFRCDVLEESRRQLESYLSGR</sequence>
<dbReference type="Pfam" id="PF01494">
    <property type="entry name" value="FAD_binding_3"/>
    <property type="match status" value="1"/>
</dbReference>
<dbReference type="EMBL" id="JAIBSC010000032">
    <property type="protein sequence ID" value="KAH1906962.1"/>
    <property type="molecule type" value="Genomic_DNA"/>
</dbReference>
<dbReference type="Gene3D" id="3.50.50.60">
    <property type="entry name" value="FAD/NAD(P)-binding domain"/>
    <property type="match status" value="1"/>
</dbReference>
<comment type="caution">
    <text evidence="7">The sequence shown here is derived from an EMBL/GenBank/DDBJ whole genome shotgun (WGS) entry which is preliminary data.</text>
</comment>
<evidence type="ECO:0000256" key="1">
    <source>
        <dbReference type="ARBA" id="ARBA00007992"/>
    </source>
</evidence>
<evidence type="ECO:0000256" key="3">
    <source>
        <dbReference type="ARBA" id="ARBA00022827"/>
    </source>
</evidence>
<proteinExistence type="inferred from homology"/>
<name>A0A9P8NKJ6_ASPFM</name>
<dbReference type="PRINTS" id="PR00420">
    <property type="entry name" value="RNGMNOXGNASE"/>
</dbReference>
<accession>A0A9P8NKJ6</accession>
<dbReference type="InterPro" id="IPR002938">
    <property type="entry name" value="FAD-bd"/>
</dbReference>
<dbReference type="AlphaFoldDB" id="A0A9P8NKJ6"/>
<dbReference type="InterPro" id="IPR036188">
    <property type="entry name" value="FAD/NAD-bd_sf"/>
</dbReference>
<dbReference type="GO" id="GO:0071949">
    <property type="term" value="F:FAD binding"/>
    <property type="evidence" value="ECO:0007669"/>
    <property type="project" value="InterPro"/>
</dbReference>
<reference evidence="7" key="1">
    <citation type="submission" date="2021-08" db="EMBL/GenBank/DDBJ databases">
        <title>Global Aspergillus fumigatus from environmental and clinical sources.</title>
        <authorList>
            <person name="Barber A."/>
            <person name="Sae-Ong T."/>
        </authorList>
    </citation>
    <scope>NUCLEOTIDE SEQUENCE</scope>
    <source>
        <strain evidence="7">NRZ-2016-071</strain>
    </source>
</reference>
<dbReference type="Proteomes" id="UP000813423">
    <property type="component" value="Unassembled WGS sequence"/>
</dbReference>
<organism evidence="7 8">
    <name type="scientific">Aspergillus fumigatus</name>
    <name type="common">Neosartorya fumigata</name>
    <dbReference type="NCBI Taxonomy" id="746128"/>
    <lineage>
        <taxon>Eukaryota</taxon>
        <taxon>Fungi</taxon>
        <taxon>Dikarya</taxon>
        <taxon>Ascomycota</taxon>
        <taxon>Pezizomycotina</taxon>
        <taxon>Eurotiomycetes</taxon>
        <taxon>Eurotiomycetidae</taxon>
        <taxon>Eurotiales</taxon>
        <taxon>Aspergillaceae</taxon>
        <taxon>Aspergillus</taxon>
        <taxon>Aspergillus subgen. Fumigati</taxon>
    </lineage>
</organism>
<protein>
    <recommendedName>
        <fullName evidence="6">FAD-binding domain-containing protein</fullName>
    </recommendedName>
</protein>
<dbReference type="PANTHER" id="PTHR13789">
    <property type="entry name" value="MONOOXYGENASE"/>
    <property type="match status" value="1"/>
</dbReference>
<dbReference type="SUPFAM" id="SSF54373">
    <property type="entry name" value="FAD-linked reductases, C-terminal domain"/>
    <property type="match status" value="1"/>
</dbReference>
<dbReference type="FunFam" id="3.50.50.60:FF:000115">
    <property type="entry name" value="Salicylate hydroxylase, putative"/>
    <property type="match status" value="1"/>
</dbReference>
<keyword evidence="5" id="KW-0503">Monooxygenase</keyword>
<keyword evidence="4" id="KW-0560">Oxidoreductase</keyword>
<evidence type="ECO:0000256" key="5">
    <source>
        <dbReference type="ARBA" id="ARBA00023033"/>
    </source>
</evidence>
<evidence type="ECO:0000259" key="6">
    <source>
        <dbReference type="Pfam" id="PF01494"/>
    </source>
</evidence>
<gene>
    <name evidence="7" type="ORF">KXV57_005023</name>
</gene>
<dbReference type="PANTHER" id="PTHR13789:SF215">
    <property type="entry name" value="FAD-BINDING DOMAIN-CONTAINING PROTEIN-RELATED"/>
    <property type="match status" value="1"/>
</dbReference>
<keyword evidence="3" id="KW-0274">FAD</keyword>
<evidence type="ECO:0000313" key="8">
    <source>
        <dbReference type="Proteomes" id="UP000813423"/>
    </source>
</evidence>
<keyword evidence="2" id="KW-0285">Flavoprotein</keyword>
<dbReference type="InterPro" id="IPR050493">
    <property type="entry name" value="FAD-dep_Monooxygenase_BioMet"/>
</dbReference>
<dbReference type="SUPFAM" id="SSF51905">
    <property type="entry name" value="FAD/NAD(P)-binding domain"/>
    <property type="match status" value="1"/>
</dbReference>
<comment type="similarity">
    <text evidence="1">Belongs to the paxM FAD-dependent monooxygenase family.</text>
</comment>
<evidence type="ECO:0000313" key="7">
    <source>
        <dbReference type="EMBL" id="KAH1906962.1"/>
    </source>
</evidence>
<evidence type="ECO:0000256" key="4">
    <source>
        <dbReference type="ARBA" id="ARBA00023002"/>
    </source>
</evidence>
<evidence type="ECO:0000256" key="2">
    <source>
        <dbReference type="ARBA" id="ARBA00022630"/>
    </source>
</evidence>
<feature type="domain" description="FAD-binding" evidence="6">
    <location>
        <begin position="226"/>
        <end position="555"/>
    </location>
</feature>
<dbReference type="GO" id="GO:0004497">
    <property type="term" value="F:monooxygenase activity"/>
    <property type="evidence" value="ECO:0007669"/>
    <property type="project" value="UniProtKB-KW"/>
</dbReference>